<dbReference type="GO" id="GO:0005737">
    <property type="term" value="C:cytoplasm"/>
    <property type="evidence" value="ECO:0007669"/>
    <property type="project" value="UniProtKB-ARBA"/>
</dbReference>
<dbReference type="EMBL" id="LGRX02019147">
    <property type="protein sequence ID" value="KAK3258929.1"/>
    <property type="molecule type" value="Genomic_DNA"/>
</dbReference>
<dbReference type="GO" id="GO:0016887">
    <property type="term" value="F:ATP hydrolysis activity"/>
    <property type="evidence" value="ECO:0007669"/>
    <property type="project" value="InterPro"/>
</dbReference>
<gene>
    <name evidence="3" type="ORF">CYMTET_32049</name>
</gene>
<dbReference type="GO" id="GO:0005524">
    <property type="term" value="F:ATP binding"/>
    <property type="evidence" value="ECO:0007669"/>
    <property type="project" value="InterPro"/>
</dbReference>
<dbReference type="Proteomes" id="UP001190700">
    <property type="component" value="Unassembled WGS sequence"/>
</dbReference>
<feature type="non-terminal residue" evidence="3">
    <location>
        <position position="139"/>
    </location>
</feature>
<feature type="chain" id="PRO_5042274775" evidence="2">
    <location>
        <begin position="21"/>
        <end position="139"/>
    </location>
</feature>
<comment type="caution">
    <text evidence="3">The sequence shown here is derived from an EMBL/GenBank/DDBJ whole genome shotgun (WGS) entry which is preliminary data.</text>
</comment>
<name>A0AAE0FG20_9CHLO</name>
<dbReference type="PANTHER" id="PTHR10760">
    <property type="entry name" value="TORSIN"/>
    <property type="match status" value="1"/>
</dbReference>
<dbReference type="Pfam" id="PF06309">
    <property type="entry name" value="Torsin"/>
    <property type="match status" value="1"/>
</dbReference>
<dbReference type="InterPro" id="IPR010448">
    <property type="entry name" value="Torsin"/>
</dbReference>
<keyword evidence="4" id="KW-1185">Reference proteome</keyword>
<dbReference type="InterPro" id="IPR027417">
    <property type="entry name" value="P-loop_NTPase"/>
</dbReference>
<keyword evidence="2" id="KW-0732">Signal</keyword>
<comment type="similarity">
    <text evidence="1">Belongs to the ClpA/ClpB family. Torsin subfamily.</text>
</comment>
<feature type="signal peptide" evidence="2">
    <location>
        <begin position="1"/>
        <end position="20"/>
    </location>
</feature>
<accession>A0AAE0FG20</accession>
<organism evidence="3 4">
    <name type="scientific">Cymbomonas tetramitiformis</name>
    <dbReference type="NCBI Taxonomy" id="36881"/>
    <lineage>
        <taxon>Eukaryota</taxon>
        <taxon>Viridiplantae</taxon>
        <taxon>Chlorophyta</taxon>
        <taxon>Pyramimonadophyceae</taxon>
        <taxon>Pyramimonadales</taxon>
        <taxon>Pyramimonadaceae</taxon>
        <taxon>Cymbomonas</taxon>
    </lineage>
</organism>
<evidence type="ECO:0000256" key="2">
    <source>
        <dbReference type="SAM" id="SignalP"/>
    </source>
</evidence>
<dbReference type="SUPFAM" id="SSF52540">
    <property type="entry name" value="P-loop containing nucleoside triphosphate hydrolases"/>
    <property type="match status" value="1"/>
</dbReference>
<protein>
    <submittedName>
        <fullName evidence="3">Uncharacterized protein</fullName>
    </submittedName>
</protein>
<evidence type="ECO:0000313" key="3">
    <source>
        <dbReference type="EMBL" id="KAK3258929.1"/>
    </source>
</evidence>
<dbReference type="PANTHER" id="PTHR10760:SF2">
    <property type="entry name" value="LD13476P-RELATED"/>
    <property type="match status" value="1"/>
</dbReference>
<sequence>MAFTAVAGAVMSYIITLYMATQSNCGHNGKYCEQSCHRLGDHLKQNIVGQDFALTQMYDAVCDHLSEDNPRKPLVLSLHGPPGVGKSYFHMLLAQALYNSTTPSSQMRRCPGMSCPGYHVVFGTDYLNQEREQQGQLLQ</sequence>
<evidence type="ECO:0000256" key="1">
    <source>
        <dbReference type="ARBA" id="ARBA00006235"/>
    </source>
</evidence>
<dbReference type="Gene3D" id="3.40.50.300">
    <property type="entry name" value="P-loop containing nucleotide triphosphate hydrolases"/>
    <property type="match status" value="1"/>
</dbReference>
<reference evidence="3 4" key="1">
    <citation type="journal article" date="2015" name="Genome Biol. Evol.">
        <title>Comparative Genomics of a Bacterivorous Green Alga Reveals Evolutionary Causalities and Consequences of Phago-Mixotrophic Mode of Nutrition.</title>
        <authorList>
            <person name="Burns J.A."/>
            <person name="Paasch A."/>
            <person name="Narechania A."/>
            <person name="Kim E."/>
        </authorList>
    </citation>
    <scope>NUCLEOTIDE SEQUENCE [LARGE SCALE GENOMIC DNA]</scope>
    <source>
        <strain evidence="3 4">PLY_AMNH</strain>
    </source>
</reference>
<dbReference type="AlphaFoldDB" id="A0AAE0FG20"/>
<proteinExistence type="inferred from homology"/>
<evidence type="ECO:0000313" key="4">
    <source>
        <dbReference type="Proteomes" id="UP001190700"/>
    </source>
</evidence>